<dbReference type="GO" id="GO:0000712">
    <property type="term" value="P:resolution of meiotic recombination intermediates"/>
    <property type="evidence" value="ECO:0000318"/>
    <property type="project" value="GO_Central"/>
</dbReference>
<reference evidence="5 6" key="1">
    <citation type="journal article" date="2004" name="Nature">
        <title>Genome evolution in yeasts.</title>
        <authorList>
            <consortium name="Genolevures"/>
            <person name="Dujon B."/>
            <person name="Sherman D."/>
            <person name="Fischer G."/>
            <person name="Durrens P."/>
            <person name="Casaregola S."/>
            <person name="Lafontaine I."/>
            <person name="de Montigny J."/>
            <person name="Marck C."/>
            <person name="Neuveglise C."/>
            <person name="Talla E."/>
            <person name="Goffard N."/>
            <person name="Frangeul L."/>
            <person name="Aigle M."/>
            <person name="Anthouard V."/>
            <person name="Babour A."/>
            <person name="Barbe V."/>
            <person name="Barnay S."/>
            <person name="Blanchin S."/>
            <person name="Beckerich J.M."/>
            <person name="Beyne E."/>
            <person name="Bleykasten C."/>
            <person name="Boisrame A."/>
            <person name="Boyer J."/>
            <person name="Cattolico L."/>
            <person name="Confanioleri F."/>
            <person name="de Daruvar A."/>
            <person name="Despons L."/>
            <person name="Fabre E."/>
            <person name="Fairhead C."/>
            <person name="Ferry-Dumazet H."/>
            <person name="Groppi A."/>
            <person name="Hantraye F."/>
            <person name="Hennequin C."/>
            <person name="Jauniaux N."/>
            <person name="Joyet P."/>
            <person name="Kachouri R."/>
            <person name="Kerrest A."/>
            <person name="Koszul R."/>
            <person name="Lemaire M."/>
            <person name="Lesur I."/>
            <person name="Ma L."/>
            <person name="Muller H."/>
            <person name="Nicaud J.M."/>
            <person name="Nikolski M."/>
            <person name="Oztas S."/>
            <person name="Ozier-Kalogeropoulos O."/>
            <person name="Pellenz S."/>
            <person name="Potier S."/>
            <person name="Richard G.F."/>
            <person name="Straub M.L."/>
            <person name="Suleau A."/>
            <person name="Swennene D."/>
            <person name="Tekaia F."/>
            <person name="Wesolowski-Louvel M."/>
            <person name="Westhof E."/>
            <person name="Wirth B."/>
            <person name="Zeniou-Meyer M."/>
            <person name="Zivanovic I."/>
            <person name="Bolotin-Fukuhara M."/>
            <person name="Thierry A."/>
            <person name="Bouchier C."/>
            <person name="Caudron B."/>
            <person name="Scarpelli C."/>
            <person name="Gaillardin C."/>
            <person name="Weissenbach J."/>
            <person name="Wincker P."/>
            <person name="Souciet J.L."/>
        </authorList>
    </citation>
    <scope>NUCLEOTIDE SEQUENCE [LARGE SCALE GENOMIC DNA]</scope>
    <source>
        <strain evidence="6">CLIB 122 / E 150</strain>
    </source>
</reference>
<keyword evidence="2" id="KW-0227">DNA damage</keyword>
<evidence type="ECO:0000256" key="4">
    <source>
        <dbReference type="ARBA" id="ARBA00023204"/>
    </source>
</evidence>
<dbReference type="OrthoDB" id="1872155at2759"/>
<dbReference type="FunCoup" id="B5FVB2">
    <property type="interactions" value="46"/>
</dbReference>
<dbReference type="PANTHER" id="PTHR22980">
    <property type="entry name" value="CORTISTATIN"/>
    <property type="match status" value="1"/>
</dbReference>
<evidence type="ECO:0000313" key="5">
    <source>
        <dbReference type="EMBL" id="CAR64283.1"/>
    </source>
</evidence>
<dbReference type="GO" id="GO:0003682">
    <property type="term" value="F:chromatin binding"/>
    <property type="evidence" value="ECO:0000318"/>
    <property type="project" value="GO_Central"/>
</dbReference>
<keyword evidence="4" id="KW-0234">DNA repair</keyword>
<dbReference type="Pfam" id="PF15630">
    <property type="entry name" value="CENP-S"/>
    <property type="match status" value="1"/>
</dbReference>
<protein>
    <submittedName>
        <fullName evidence="5">YALI0B06105p</fullName>
    </submittedName>
</protein>
<dbReference type="OMA" id="CARRNDD"/>
<dbReference type="VEuPathDB" id="FungiDB:YALI0_B06105g"/>
<dbReference type="GO" id="GO:0006281">
    <property type="term" value="P:DNA repair"/>
    <property type="evidence" value="ECO:0007669"/>
    <property type="project" value="UniProtKB-KW"/>
</dbReference>
<dbReference type="GO" id="GO:0003677">
    <property type="term" value="F:DNA binding"/>
    <property type="evidence" value="ECO:0007669"/>
    <property type="project" value="UniProtKB-KW"/>
</dbReference>
<dbReference type="AlphaFoldDB" id="B5FVB2"/>
<evidence type="ECO:0000256" key="2">
    <source>
        <dbReference type="ARBA" id="ARBA00022763"/>
    </source>
</evidence>
<organism evidence="5 6">
    <name type="scientific">Yarrowia lipolytica (strain CLIB 122 / E 150)</name>
    <name type="common">Yeast</name>
    <name type="synonym">Candida lipolytica</name>
    <dbReference type="NCBI Taxonomy" id="284591"/>
    <lineage>
        <taxon>Eukaryota</taxon>
        <taxon>Fungi</taxon>
        <taxon>Dikarya</taxon>
        <taxon>Ascomycota</taxon>
        <taxon>Saccharomycotina</taxon>
        <taxon>Dipodascomycetes</taxon>
        <taxon>Dipodascales</taxon>
        <taxon>Dipodascales incertae sedis</taxon>
        <taxon>Yarrowia</taxon>
    </lineage>
</organism>
<gene>
    <name evidence="5" type="ORF">YALI0_B06105g</name>
</gene>
<keyword evidence="6" id="KW-1185">Reference proteome</keyword>
<dbReference type="PANTHER" id="PTHR22980:SF0">
    <property type="entry name" value="CENTROMERE PROTEIN S"/>
    <property type="match status" value="1"/>
</dbReference>
<dbReference type="SUPFAM" id="SSF47113">
    <property type="entry name" value="Histone-fold"/>
    <property type="match status" value="1"/>
</dbReference>
<comment type="similarity">
    <text evidence="1">Belongs to the TAF9 family. CENP-S/MHF1 subfamily.</text>
</comment>
<dbReference type="HOGENOM" id="CLU_100369_3_1_1"/>
<sequence length="111" mass="12558">MYSTVILNAELNFSLIKMKETGTKEEITQRLKSAIWITVSRIVTEQTRSVPVDNSFVDALTELVFEQAVTLGGDLESFAKLDNRVVITMRDLDMVLRRNEGLKEAVYAFQG</sequence>
<dbReference type="GO" id="GO:0071821">
    <property type="term" value="C:FANCM-MHF complex"/>
    <property type="evidence" value="ECO:0000318"/>
    <property type="project" value="GO_Central"/>
</dbReference>
<proteinExistence type="inferred from homology"/>
<accession>B5FVB2</accession>
<keyword evidence="3" id="KW-0238">DNA-binding</keyword>
<evidence type="ECO:0000256" key="3">
    <source>
        <dbReference type="ARBA" id="ARBA00023125"/>
    </source>
</evidence>
<dbReference type="Proteomes" id="UP000001300">
    <property type="component" value="Chromosome B"/>
</dbReference>
<dbReference type="GO" id="GO:0046982">
    <property type="term" value="F:protein heterodimerization activity"/>
    <property type="evidence" value="ECO:0007669"/>
    <property type="project" value="InterPro"/>
</dbReference>
<evidence type="ECO:0000313" key="6">
    <source>
        <dbReference type="Proteomes" id="UP000001300"/>
    </source>
</evidence>
<dbReference type="EMBL" id="CR382128">
    <property type="protein sequence ID" value="CAR64283.1"/>
    <property type="molecule type" value="Genomic_DNA"/>
</dbReference>
<dbReference type="InterPro" id="IPR029003">
    <property type="entry name" value="CENP-S/Mhf1"/>
</dbReference>
<dbReference type="RefSeq" id="XP_002143007.3">
    <property type="nucleotide sequence ID" value="XM_002142971.3"/>
</dbReference>
<dbReference type="STRING" id="284591.B5FVB2"/>
<dbReference type="InParanoid" id="B5FVB2"/>
<dbReference type="InterPro" id="IPR009072">
    <property type="entry name" value="Histone-fold"/>
</dbReference>
<evidence type="ECO:0000256" key="1">
    <source>
        <dbReference type="ARBA" id="ARBA00006612"/>
    </source>
</evidence>
<dbReference type="CDD" id="cd22919">
    <property type="entry name" value="HFD_CENP-S"/>
    <property type="match status" value="1"/>
</dbReference>
<dbReference type="GO" id="GO:0031297">
    <property type="term" value="P:replication fork processing"/>
    <property type="evidence" value="ECO:0000318"/>
    <property type="project" value="GO_Central"/>
</dbReference>
<name>B5FVB2_YARLI</name>
<dbReference type="KEGG" id="yli:7009400"/>
<dbReference type="FunFam" id="1.10.20.10:FF:000249">
    <property type="match status" value="1"/>
</dbReference>
<dbReference type="Gene3D" id="1.10.20.10">
    <property type="entry name" value="Histone, subunit A"/>
    <property type="match status" value="1"/>
</dbReference>